<keyword evidence="5" id="KW-0732">Signal</keyword>
<comment type="catalytic activity">
    <reaction evidence="9">
        <text>feruloyl-polysaccharide + H2O = ferulate + polysaccharide.</text>
        <dbReference type="EC" id="3.1.1.73"/>
    </reaction>
</comment>
<keyword evidence="3" id="KW-0858">Xylan degradation</keyword>
<evidence type="ECO:0000256" key="10">
    <source>
        <dbReference type="RuleBase" id="RU361238"/>
    </source>
</evidence>
<evidence type="ECO:0000256" key="8">
    <source>
        <dbReference type="ARBA" id="ARBA00023157"/>
    </source>
</evidence>
<dbReference type="InterPro" id="IPR029058">
    <property type="entry name" value="AB_hydrolase_fold"/>
</dbReference>
<dbReference type="EC" id="3.1.1.-" evidence="10"/>
<keyword evidence="2" id="KW-0719">Serine esterase</keyword>
<evidence type="ECO:0000256" key="2">
    <source>
        <dbReference type="ARBA" id="ARBA00022487"/>
    </source>
</evidence>
<protein>
    <recommendedName>
        <fullName evidence="10">Carboxylic ester hydrolase</fullName>
        <ecNumber evidence="10">3.1.1.-</ecNumber>
    </recommendedName>
</protein>
<organism evidence="11 12">
    <name type="scientific">Dendrothele bispora (strain CBS 962.96)</name>
    <dbReference type="NCBI Taxonomy" id="1314807"/>
    <lineage>
        <taxon>Eukaryota</taxon>
        <taxon>Fungi</taxon>
        <taxon>Dikarya</taxon>
        <taxon>Basidiomycota</taxon>
        <taxon>Agaricomycotina</taxon>
        <taxon>Agaricomycetes</taxon>
        <taxon>Agaricomycetidae</taxon>
        <taxon>Agaricales</taxon>
        <taxon>Agaricales incertae sedis</taxon>
        <taxon>Dendrothele</taxon>
    </lineage>
</organism>
<dbReference type="InterPro" id="IPR011118">
    <property type="entry name" value="Tannase/feruloyl_esterase"/>
</dbReference>
<keyword evidence="6 10" id="KW-0378">Hydrolase</keyword>
<accession>A0A4S8M5Q9</accession>
<evidence type="ECO:0000256" key="6">
    <source>
        <dbReference type="ARBA" id="ARBA00022801"/>
    </source>
</evidence>
<name>A0A4S8M5Q9_DENBC</name>
<gene>
    <name evidence="11" type="ORF">K435DRAFT_889032</name>
</gene>
<dbReference type="GO" id="GO:0030600">
    <property type="term" value="F:feruloyl esterase activity"/>
    <property type="evidence" value="ECO:0007669"/>
    <property type="project" value="UniProtKB-EC"/>
</dbReference>
<evidence type="ECO:0000256" key="7">
    <source>
        <dbReference type="ARBA" id="ARBA00022837"/>
    </source>
</evidence>
<keyword evidence="3" id="KW-0624">Polysaccharide degradation</keyword>
<dbReference type="PANTHER" id="PTHR33938:SF15">
    <property type="entry name" value="FERULOYL ESTERASE B-RELATED"/>
    <property type="match status" value="1"/>
</dbReference>
<dbReference type="AlphaFoldDB" id="A0A4S8M5Q9"/>
<evidence type="ECO:0000256" key="4">
    <source>
        <dbReference type="ARBA" id="ARBA00022723"/>
    </source>
</evidence>
<dbReference type="Proteomes" id="UP000297245">
    <property type="component" value="Unassembled WGS sequence"/>
</dbReference>
<keyword evidence="4" id="KW-0479">Metal-binding</keyword>
<keyword evidence="3" id="KW-0119">Carbohydrate metabolism</keyword>
<dbReference type="OrthoDB" id="3039123at2759"/>
<comment type="similarity">
    <text evidence="1 10">Belongs to the tannase family.</text>
</comment>
<evidence type="ECO:0000256" key="3">
    <source>
        <dbReference type="ARBA" id="ARBA00022651"/>
    </source>
</evidence>
<dbReference type="GO" id="GO:0045493">
    <property type="term" value="P:xylan catabolic process"/>
    <property type="evidence" value="ECO:0007669"/>
    <property type="project" value="UniProtKB-KW"/>
</dbReference>
<dbReference type="PANTHER" id="PTHR33938">
    <property type="entry name" value="FERULOYL ESTERASE B-RELATED"/>
    <property type="match status" value="1"/>
</dbReference>
<dbReference type="SUPFAM" id="SSF53474">
    <property type="entry name" value="alpha/beta-Hydrolases"/>
    <property type="match status" value="1"/>
</dbReference>
<evidence type="ECO:0000256" key="1">
    <source>
        <dbReference type="ARBA" id="ARBA00006249"/>
    </source>
</evidence>
<evidence type="ECO:0000313" key="12">
    <source>
        <dbReference type="Proteomes" id="UP000297245"/>
    </source>
</evidence>
<proteinExistence type="inferred from homology"/>
<reference evidence="11 12" key="1">
    <citation type="journal article" date="2019" name="Nat. Ecol. Evol.">
        <title>Megaphylogeny resolves global patterns of mushroom evolution.</title>
        <authorList>
            <person name="Varga T."/>
            <person name="Krizsan K."/>
            <person name="Foldi C."/>
            <person name="Dima B."/>
            <person name="Sanchez-Garcia M."/>
            <person name="Sanchez-Ramirez S."/>
            <person name="Szollosi G.J."/>
            <person name="Szarkandi J.G."/>
            <person name="Papp V."/>
            <person name="Albert L."/>
            <person name="Andreopoulos W."/>
            <person name="Angelini C."/>
            <person name="Antonin V."/>
            <person name="Barry K.W."/>
            <person name="Bougher N.L."/>
            <person name="Buchanan P."/>
            <person name="Buyck B."/>
            <person name="Bense V."/>
            <person name="Catcheside P."/>
            <person name="Chovatia M."/>
            <person name="Cooper J."/>
            <person name="Damon W."/>
            <person name="Desjardin D."/>
            <person name="Finy P."/>
            <person name="Geml J."/>
            <person name="Haridas S."/>
            <person name="Hughes K."/>
            <person name="Justo A."/>
            <person name="Karasinski D."/>
            <person name="Kautmanova I."/>
            <person name="Kiss B."/>
            <person name="Kocsube S."/>
            <person name="Kotiranta H."/>
            <person name="LaButti K.M."/>
            <person name="Lechner B.E."/>
            <person name="Liimatainen K."/>
            <person name="Lipzen A."/>
            <person name="Lukacs Z."/>
            <person name="Mihaltcheva S."/>
            <person name="Morgado L.N."/>
            <person name="Niskanen T."/>
            <person name="Noordeloos M.E."/>
            <person name="Ohm R.A."/>
            <person name="Ortiz-Santana B."/>
            <person name="Ovrebo C."/>
            <person name="Racz N."/>
            <person name="Riley R."/>
            <person name="Savchenko A."/>
            <person name="Shiryaev A."/>
            <person name="Soop K."/>
            <person name="Spirin V."/>
            <person name="Szebenyi C."/>
            <person name="Tomsovsky M."/>
            <person name="Tulloss R.E."/>
            <person name="Uehling J."/>
            <person name="Grigoriev I.V."/>
            <person name="Vagvolgyi C."/>
            <person name="Papp T."/>
            <person name="Martin F.M."/>
            <person name="Miettinen O."/>
            <person name="Hibbett D.S."/>
            <person name="Nagy L.G."/>
        </authorList>
    </citation>
    <scope>NUCLEOTIDE SEQUENCE [LARGE SCALE GENOMIC DNA]</scope>
    <source>
        <strain evidence="11 12">CBS 962.96</strain>
    </source>
</reference>
<sequence>MLLRLNAREFEACHRRSRRLGDSCKDVTVQCMSETGAERTDIISGITWGGARRSPKAKERVSTVYVGTSIGGKKEWSRGSSTGCGDQSSKRHVSLFEINHVIPNATVFFSELVLAGTDLALPDNDPSCEDDSQLVLKDICRISMFVTTSNRSGIHLEAWFPRDWTGRMLTTGNGGLSGCIQYIDLAYGSALGFATIATNNGHNGTSGAPFLNNPDILEDFAYRSIHTAVQTGTLLTSTFYSTPPIRSYYSGCSTGGRQGLKSVQDFLQDFDGVVVGSPTIDYNHLIAWAGHFYGITGNESFEGFVTQREWMDLVHGDVMRQCDEIDGVRDGVIEDPNLCEYDPEGLVCGRRNGKDGEENGGGGCLTEVQVETVRKVYEPFYIKDELVFPRMQPGSEYEPSSFLNGKPSYLSTDWFRYVIYNNPSLDPTTLSTKDWILLQTLNPFNISTWSGNLSSFRDIGGKLLLYHGQADRLTPKISEWYYEHVAETMGIAIDRYEGDDDDGGLPGGLDDFFRFFRISGMGHCLGGPGAWGIGQMLPGAWKGPGDSDDDGSESRGGLELDLDLDLDPERNVLMAMVRWVEEGIAPEELVGTKWVNDRVEEGLEVRRSHCRYPLRNTYDGVGDPRVKESWKCL</sequence>
<evidence type="ECO:0000256" key="5">
    <source>
        <dbReference type="ARBA" id="ARBA00022729"/>
    </source>
</evidence>
<keyword evidence="7" id="KW-0106">Calcium</keyword>
<dbReference type="Pfam" id="PF07519">
    <property type="entry name" value="Tannase"/>
    <property type="match status" value="2"/>
</dbReference>
<dbReference type="EMBL" id="ML179156">
    <property type="protein sequence ID" value="THU97400.1"/>
    <property type="molecule type" value="Genomic_DNA"/>
</dbReference>
<evidence type="ECO:0000256" key="9">
    <source>
        <dbReference type="ARBA" id="ARBA00034075"/>
    </source>
</evidence>
<keyword evidence="12" id="KW-1185">Reference proteome</keyword>
<keyword evidence="8" id="KW-1015">Disulfide bond</keyword>
<dbReference type="GO" id="GO:0046872">
    <property type="term" value="F:metal ion binding"/>
    <property type="evidence" value="ECO:0007669"/>
    <property type="project" value="UniProtKB-KW"/>
</dbReference>
<evidence type="ECO:0000313" key="11">
    <source>
        <dbReference type="EMBL" id="THU97400.1"/>
    </source>
</evidence>